<sequence length="288" mass="32684">MPRIQTDWLPTEQLMTAFHPLNPIQHEVEGDVKDLALSLLEGGWVEPITLNQRNGRLVGGHGRVEAANWLLQQSESWFEHRWQLWTAHHEGGVSDEERFTAEYWQKALVLMVDLSEAEHEAMLIRLNDTESQGKDDPEKLKALLGQLPGRLKQLAGYREAISASHPQVTAPEPQTTEDFQDKQRFEAAGAIDYRVADAPEPDTAEYASGDVTEYDDPDQAGEWIEDEEEDEPIEPKAPPPVRALSVSLTWAQWKLWNTWKRENDISKDTDAFVKGHDAYQVVEEPADA</sequence>
<evidence type="ECO:0000313" key="2">
    <source>
        <dbReference type="EMBL" id="MBW4660969.1"/>
    </source>
</evidence>
<dbReference type="SUPFAM" id="SSF110849">
    <property type="entry name" value="ParB/Sulfiredoxin"/>
    <property type="match status" value="1"/>
</dbReference>
<name>A0A951QFH1_9CYAN</name>
<protein>
    <submittedName>
        <fullName evidence="2">ParB N-terminal domain-containing protein</fullName>
    </submittedName>
</protein>
<organism evidence="2 3">
    <name type="scientific">Drouetiella hepatica Uher 2000/2452</name>
    <dbReference type="NCBI Taxonomy" id="904376"/>
    <lineage>
        <taxon>Bacteria</taxon>
        <taxon>Bacillati</taxon>
        <taxon>Cyanobacteriota</taxon>
        <taxon>Cyanophyceae</taxon>
        <taxon>Oculatellales</taxon>
        <taxon>Oculatellaceae</taxon>
        <taxon>Drouetiella</taxon>
    </lineage>
</organism>
<feature type="region of interest" description="Disordered" evidence="1">
    <location>
        <begin position="198"/>
        <end position="217"/>
    </location>
</feature>
<accession>A0A951QFH1</accession>
<dbReference type="InterPro" id="IPR036086">
    <property type="entry name" value="ParB/Sulfiredoxin_sf"/>
</dbReference>
<dbReference type="Proteomes" id="UP000757435">
    <property type="component" value="Unassembled WGS sequence"/>
</dbReference>
<comment type="caution">
    <text evidence="2">The sequence shown here is derived from an EMBL/GenBank/DDBJ whole genome shotgun (WGS) entry which is preliminary data.</text>
</comment>
<dbReference type="EMBL" id="JAHHHD010000028">
    <property type="protein sequence ID" value="MBW4660969.1"/>
    <property type="molecule type" value="Genomic_DNA"/>
</dbReference>
<gene>
    <name evidence="2" type="ORF">KME15_20020</name>
</gene>
<evidence type="ECO:0000313" key="3">
    <source>
        <dbReference type="Proteomes" id="UP000757435"/>
    </source>
</evidence>
<evidence type="ECO:0000256" key="1">
    <source>
        <dbReference type="SAM" id="MobiDB-lite"/>
    </source>
</evidence>
<reference evidence="2" key="2">
    <citation type="journal article" date="2022" name="Microbiol. Resour. Announc.">
        <title>Metagenome Sequencing to Explore Phylogenomics of Terrestrial Cyanobacteria.</title>
        <authorList>
            <person name="Ward R.D."/>
            <person name="Stajich J.E."/>
            <person name="Johansen J.R."/>
            <person name="Huntemann M."/>
            <person name="Clum A."/>
            <person name="Foster B."/>
            <person name="Foster B."/>
            <person name="Roux S."/>
            <person name="Palaniappan K."/>
            <person name="Varghese N."/>
            <person name="Mukherjee S."/>
            <person name="Reddy T.B.K."/>
            <person name="Daum C."/>
            <person name="Copeland A."/>
            <person name="Chen I.A."/>
            <person name="Ivanova N.N."/>
            <person name="Kyrpides N.C."/>
            <person name="Shapiro N."/>
            <person name="Eloe-Fadrosh E.A."/>
            <person name="Pietrasiak N."/>
        </authorList>
    </citation>
    <scope>NUCLEOTIDE SEQUENCE</scope>
    <source>
        <strain evidence="2">UHER 2000/2452</strain>
    </source>
</reference>
<proteinExistence type="predicted"/>
<dbReference type="AlphaFoldDB" id="A0A951QFH1"/>
<reference evidence="2" key="1">
    <citation type="submission" date="2021-05" db="EMBL/GenBank/DDBJ databases">
        <authorList>
            <person name="Pietrasiak N."/>
            <person name="Ward R."/>
            <person name="Stajich J.E."/>
            <person name="Kurbessoian T."/>
        </authorList>
    </citation>
    <scope>NUCLEOTIDE SEQUENCE</scope>
    <source>
        <strain evidence="2">UHER 2000/2452</strain>
    </source>
</reference>